<dbReference type="SUPFAM" id="SSF51905">
    <property type="entry name" value="FAD/NAD(P)-binding domain"/>
    <property type="match status" value="1"/>
</dbReference>
<dbReference type="InterPro" id="IPR037099">
    <property type="entry name" value="Fum_R/Succ_DH_flav-like_C_sf"/>
</dbReference>
<proteinExistence type="predicted"/>
<protein>
    <submittedName>
        <fullName evidence="5">Succinate dehydrogenase flavoprotein subunit</fullName>
    </submittedName>
</protein>
<dbReference type="GO" id="GO:0016491">
    <property type="term" value="F:oxidoreductase activity"/>
    <property type="evidence" value="ECO:0007669"/>
    <property type="project" value="UniProtKB-KW"/>
</dbReference>
<reference evidence="5 6" key="1">
    <citation type="journal article" date="2014" name="Genome Announc.">
        <title>Draft Genome Sequence of the Haloacid-Degrading Burkholderia caribensis Strain MBA4.</title>
        <authorList>
            <person name="Pan Y."/>
            <person name="Kong K.F."/>
            <person name="Tsang J.S."/>
        </authorList>
    </citation>
    <scope>NUCLEOTIDE SEQUENCE [LARGE SCALE GENOMIC DNA]</scope>
    <source>
        <strain evidence="5 6">MBA4</strain>
        <plasmid evidence="6">Plasmid</plasmid>
    </source>
</reference>
<evidence type="ECO:0000259" key="4">
    <source>
        <dbReference type="Pfam" id="PF02910"/>
    </source>
</evidence>
<dbReference type="InterPro" id="IPR030664">
    <property type="entry name" value="SdhA/FrdA/AprA"/>
</dbReference>
<evidence type="ECO:0000313" key="6">
    <source>
        <dbReference type="Proteomes" id="UP000019146"/>
    </source>
</evidence>
<keyword evidence="1" id="KW-0285">Flavoprotein</keyword>
<geneLocation type="plasmid" evidence="6"/>
<feature type="domain" description="FAD-dependent oxidoreductase 2 FAD-binding" evidence="3">
    <location>
        <begin position="20"/>
        <end position="225"/>
    </location>
</feature>
<dbReference type="PANTHER" id="PTHR11632">
    <property type="entry name" value="SUCCINATE DEHYDROGENASE 2 FLAVOPROTEIN SUBUNIT"/>
    <property type="match status" value="1"/>
</dbReference>
<dbReference type="PRINTS" id="PR00411">
    <property type="entry name" value="PNDRDTASEI"/>
</dbReference>
<dbReference type="Gene3D" id="1.20.58.100">
    <property type="entry name" value="Fumarate reductase/succinate dehydrogenase flavoprotein-like, C-terminal domain"/>
    <property type="match status" value="1"/>
</dbReference>
<dbReference type="InterPro" id="IPR015939">
    <property type="entry name" value="Fum_Rdtase/Succ_DH_flav-like_C"/>
</dbReference>
<evidence type="ECO:0000256" key="1">
    <source>
        <dbReference type="ARBA" id="ARBA00022630"/>
    </source>
</evidence>
<dbReference type="InterPro" id="IPR003953">
    <property type="entry name" value="FAD-dep_OxRdtase_2_FAD-bd"/>
</dbReference>
<name>A0A0P0RN48_9BURK</name>
<evidence type="ECO:0000256" key="2">
    <source>
        <dbReference type="ARBA" id="ARBA00023002"/>
    </source>
</evidence>
<dbReference type="Proteomes" id="UP000019146">
    <property type="component" value="Plasmid unnamed"/>
</dbReference>
<dbReference type="Pfam" id="PF02910">
    <property type="entry name" value="Succ_DH_flav_C"/>
    <property type="match status" value="1"/>
</dbReference>
<keyword evidence="5" id="KW-0614">Plasmid</keyword>
<feature type="domain" description="Fumarate reductase/succinate dehydrogenase flavoprotein-like C-terminal" evidence="4">
    <location>
        <begin position="456"/>
        <end position="495"/>
    </location>
</feature>
<organism evidence="5 6">
    <name type="scientific">Paraburkholderia caribensis MBA4</name>
    <dbReference type="NCBI Taxonomy" id="1323664"/>
    <lineage>
        <taxon>Bacteria</taxon>
        <taxon>Pseudomonadati</taxon>
        <taxon>Pseudomonadota</taxon>
        <taxon>Betaproteobacteria</taxon>
        <taxon>Burkholderiales</taxon>
        <taxon>Burkholderiaceae</taxon>
        <taxon>Paraburkholderia</taxon>
    </lineage>
</organism>
<gene>
    <name evidence="5" type="ORF">K788_0001454</name>
</gene>
<dbReference type="AlphaFoldDB" id="A0A0P0RN48"/>
<dbReference type="KEGG" id="bcai:K788_0001454"/>
<dbReference type="Gene3D" id="3.50.50.60">
    <property type="entry name" value="FAD/NAD(P)-binding domain"/>
    <property type="match status" value="1"/>
</dbReference>
<accession>A0A0P0RN48</accession>
<dbReference type="PANTHER" id="PTHR11632:SF51">
    <property type="entry name" value="SUCCINATE DEHYDROGENASE [UBIQUINONE] FLAVOPROTEIN SUBUNIT, MITOCHONDRIAL"/>
    <property type="match status" value="1"/>
</dbReference>
<dbReference type="SUPFAM" id="SSF46977">
    <property type="entry name" value="Succinate dehydrogenase/fumarate reductase flavoprotein C-terminal domain"/>
    <property type="match status" value="1"/>
</dbReference>
<dbReference type="PRINTS" id="PR00368">
    <property type="entry name" value="FADPNR"/>
</dbReference>
<evidence type="ECO:0000313" key="5">
    <source>
        <dbReference type="EMBL" id="ALL70202.1"/>
    </source>
</evidence>
<dbReference type="EMBL" id="CP012748">
    <property type="protein sequence ID" value="ALL70202.1"/>
    <property type="molecule type" value="Genomic_DNA"/>
</dbReference>
<keyword evidence="2" id="KW-0560">Oxidoreductase</keyword>
<evidence type="ECO:0000259" key="3">
    <source>
        <dbReference type="Pfam" id="PF00890"/>
    </source>
</evidence>
<dbReference type="InterPro" id="IPR036188">
    <property type="entry name" value="FAD/NAD-bd_sf"/>
</dbReference>
<sequence length="523" mass="55598">MGRARMSASHDQHDVALQADVFVAGGGPAGTWAALMAARSGASVVLADKGYCGTSGAAAASNNNVWYVPDPNDYARHFEERYRSGGELSELSWTSRVLDASARQLQLLETLGYPFPRKDDGTPNRATLRGPDYMRFMRQQIRRAGVTILDHAPLLGLVRDEREGRVTGAFGERRDGSRWQVSANACVIATGGCAFLGGALGTNVCTGDGHLAAAEAGALFSGMEFSSQYGLAAAFSSVTKGLPFIWASYSTQDGRPLPIDEDDAFIPVARTLIHEPVFAVFDRATPEIERWLRSGQANAFLPYDRMGIDPFRTRFPVGLRHEGTVRGTGGIRLADTDGSTDVPGLYAAGDAASREVIVGARTGGGSPNAAWAIATGSWAGAAASRFAKAHSGLQAVNVDAHRAQLATSDPHAAAETLERDVRPPEVHLFRSAQRLTAALRAIEGALATRAPADASLAASRSAHALMYVAKLSYTSALARRETRGMHRRDDFPLQDGLASRLLTGGVEDEPALRWQDVAAPAIA</sequence>
<dbReference type="Pfam" id="PF00890">
    <property type="entry name" value="FAD_binding_2"/>
    <property type="match status" value="1"/>
</dbReference>